<dbReference type="Gene3D" id="3.40.50.1100">
    <property type="match status" value="2"/>
</dbReference>
<dbReference type="GO" id="GO:0006565">
    <property type="term" value="P:L-serine catabolic process"/>
    <property type="evidence" value="ECO:0007669"/>
    <property type="project" value="TreeGrafter"/>
</dbReference>
<feature type="domain" description="Tryptophan synthase beta chain-like PALP" evidence="4">
    <location>
        <begin position="52"/>
        <end position="313"/>
    </location>
</feature>
<keyword evidence="6" id="KW-1185">Reference proteome</keyword>
<dbReference type="Pfam" id="PF00291">
    <property type="entry name" value="PALP"/>
    <property type="match status" value="1"/>
</dbReference>
<proteinExistence type="predicted"/>
<dbReference type="SUPFAM" id="SSF53686">
    <property type="entry name" value="Tryptophan synthase beta subunit-like PLP-dependent enzymes"/>
    <property type="match status" value="1"/>
</dbReference>
<dbReference type="GO" id="GO:0004794">
    <property type="term" value="F:threonine deaminase activity"/>
    <property type="evidence" value="ECO:0007669"/>
    <property type="project" value="TreeGrafter"/>
</dbReference>
<dbReference type="InterPro" id="IPR001926">
    <property type="entry name" value="TrpB-like_PALP"/>
</dbReference>
<organism evidence="5 6">
    <name type="scientific">Planotetraspora silvatica</name>
    <dbReference type="NCBI Taxonomy" id="234614"/>
    <lineage>
        <taxon>Bacteria</taxon>
        <taxon>Bacillati</taxon>
        <taxon>Actinomycetota</taxon>
        <taxon>Actinomycetes</taxon>
        <taxon>Streptosporangiales</taxon>
        <taxon>Streptosporangiaceae</taxon>
        <taxon>Planotetraspora</taxon>
    </lineage>
</organism>
<gene>
    <name evidence="5" type="ORF">Psi02_62950</name>
</gene>
<evidence type="ECO:0000256" key="2">
    <source>
        <dbReference type="ARBA" id="ARBA00022898"/>
    </source>
</evidence>
<evidence type="ECO:0000313" key="5">
    <source>
        <dbReference type="EMBL" id="GII49871.1"/>
    </source>
</evidence>
<evidence type="ECO:0000259" key="4">
    <source>
        <dbReference type="Pfam" id="PF00291"/>
    </source>
</evidence>
<comment type="caution">
    <text evidence="5">The sequence shown here is derived from an EMBL/GenBank/DDBJ whole genome shotgun (WGS) entry which is preliminary data.</text>
</comment>
<sequence length="332" mass="33493">MQKCRVEGMQVPLSVRAVAAPTPEDLRAAQRLIAANLAPTPVDAGAGTAQDPTLKLESVQPTGSFKVRGALAALAVAPPATRVVTASAGNHALGVAFAAKALGRAATVVVAENASSAKVGRLRRWGVDLVQTGSSYDDAEAYARELAVGGAHYISAYNDPHVIAGQSTIGRELDRQLDGPLTVVCGVGGGGLAAGLGLWAANRPQTRVVGVEAAASRAVSAAVAAGRQVPVAVDVTIADGMAGNIEFGSVTVDLVARYVDDLVTVTEAEILSALCYLAAERGHIAEGAGAAAVAALIAGKITPHGRVVAVVSGRNITLPAVASVLAEHHPIR</sequence>
<dbReference type="InterPro" id="IPR036052">
    <property type="entry name" value="TrpB-like_PALP_sf"/>
</dbReference>
<dbReference type="GO" id="GO:0006567">
    <property type="term" value="P:L-threonine catabolic process"/>
    <property type="evidence" value="ECO:0007669"/>
    <property type="project" value="TreeGrafter"/>
</dbReference>
<accession>A0A8J3USL1</accession>
<keyword evidence="2" id="KW-0663">Pyridoxal phosphate</keyword>
<dbReference type="EMBL" id="BOOQ01000046">
    <property type="protein sequence ID" value="GII49871.1"/>
    <property type="molecule type" value="Genomic_DNA"/>
</dbReference>
<dbReference type="AlphaFoldDB" id="A0A8J3USL1"/>
<evidence type="ECO:0000256" key="1">
    <source>
        <dbReference type="ARBA" id="ARBA00001933"/>
    </source>
</evidence>
<dbReference type="PANTHER" id="PTHR48078:SF6">
    <property type="entry name" value="L-THREONINE DEHYDRATASE CATABOLIC TDCB"/>
    <property type="match status" value="1"/>
</dbReference>
<reference evidence="5" key="1">
    <citation type="submission" date="2021-01" db="EMBL/GenBank/DDBJ databases">
        <title>Whole genome shotgun sequence of Planotetraspora silvatica NBRC 100141.</title>
        <authorList>
            <person name="Komaki H."/>
            <person name="Tamura T."/>
        </authorList>
    </citation>
    <scope>NUCLEOTIDE SEQUENCE</scope>
    <source>
        <strain evidence="5">NBRC 100141</strain>
    </source>
</reference>
<keyword evidence="3" id="KW-0456">Lyase</keyword>
<evidence type="ECO:0000256" key="3">
    <source>
        <dbReference type="ARBA" id="ARBA00023239"/>
    </source>
</evidence>
<protein>
    <submittedName>
        <fullName evidence="5">Serine/threonine dehydratase</fullName>
    </submittedName>
</protein>
<comment type="cofactor">
    <cofactor evidence="1">
        <name>pyridoxal 5'-phosphate</name>
        <dbReference type="ChEBI" id="CHEBI:597326"/>
    </cofactor>
</comment>
<dbReference type="InterPro" id="IPR050147">
    <property type="entry name" value="Ser/Thr_Dehydratase"/>
</dbReference>
<name>A0A8J3USL1_9ACTN</name>
<evidence type="ECO:0000313" key="6">
    <source>
        <dbReference type="Proteomes" id="UP000644610"/>
    </source>
</evidence>
<dbReference type="Proteomes" id="UP000644610">
    <property type="component" value="Unassembled WGS sequence"/>
</dbReference>
<dbReference type="GO" id="GO:0009097">
    <property type="term" value="P:isoleucine biosynthetic process"/>
    <property type="evidence" value="ECO:0007669"/>
    <property type="project" value="TreeGrafter"/>
</dbReference>
<dbReference type="GO" id="GO:0003941">
    <property type="term" value="F:L-serine ammonia-lyase activity"/>
    <property type="evidence" value="ECO:0007669"/>
    <property type="project" value="TreeGrafter"/>
</dbReference>
<dbReference type="PANTHER" id="PTHR48078">
    <property type="entry name" value="THREONINE DEHYDRATASE, MITOCHONDRIAL-RELATED"/>
    <property type="match status" value="1"/>
</dbReference>